<dbReference type="PRINTS" id="PR00625">
    <property type="entry name" value="JDOMAIN"/>
</dbReference>
<dbReference type="SUPFAM" id="SSF46565">
    <property type="entry name" value="Chaperone J-domain"/>
    <property type="match status" value="1"/>
</dbReference>
<proteinExistence type="predicted"/>
<feature type="region of interest" description="Disordered" evidence="1">
    <location>
        <begin position="204"/>
        <end position="252"/>
    </location>
</feature>
<accession>A0A2P6TYL2</accession>
<feature type="compositionally biased region" description="Basic residues" evidence="1">
    <location>
        <begin position="226"/>
        <end position="235"/>
    </location>
</feature>
<gene>
    <name evidence="3" type="ORF">C2E21_2324</name>
</gene>
<dbReference type="PROSITE" id="PS50076">
    <property type="entry name" value="DNAJ_2"/>
    <property type="match status" value="1"/>
</dbReference>
<feature type="domain" description="J" evidence="2">
    <location>
        <begin position="137"/>
        <end position="201"/>
    </location>
</feature>
<dbReference type="GO" id="GO:0042026">
    <property type="term" value="P:protein refolding"/>
    <property type="evidence" value="ECO:0007669"/>
    <property type="project" value="TreeGrafter"/>
</dbReference>
<dbReference type="CDD" id="cd06257">
    <property type="entry name" value="DnaJ"/>
    <property type="match status" value="1"/>
</dbReference>
<dbReference type="SMART" id="SM00271">
    <property type="entry name" value="DnaJ"/>
    <property type="match status" value="1"/>
</dbReference>
<evidence type="ECO:0000313" key="3">
    <source>
        <dbReference type="EMBL" id="PRW59130.1"/>
    </source>
</evidence>
<feature type="compositionally biased region" description="Polar residues" evidence="1">
    <location>
        <begin position="238"/>
        <end position="247"/>
    </location>
</feature>
<feature type="compositionally biased region" description="Low complexity" evidence="1">
    <location>
        <begin position="208"/>
        <end position="220"/>
    </location>
</feature>
<dbReference type="PANTHER" id="PTHR43096:SF58">
    <property type="entry name" value="CHAPERONE DNAJ-DOMAIN SUPERFAMILY PROTEIN"/>
    <property type="match status" value="1"/>
</dbReference>
<dbReference type="InterPro" id="IPR018253">
    <property type="entry name" value="DnaJ_domain_CS"/>
</dbReference>
<dbReference type="EMBL" id="LHPG02000004">
    <property type="protein sequence ID" value="PRW59130.1"/>
    <property type="molecule type" value="Genomic_DNA"/>
</dbReference>
<feature type="region of interest" description="Disordered" evidence="1">
    <location>
        <begin position="101"/>
        <end position="129"/>
    </location>
</feature>
<sequence length="378" mass="39786">MLAGDERQAAEEQRRLQGLQQTALAAGDEDAARLLRVLEGMLRHSVLREAEELRGPHATALNRIANQVAGSGWKLDVAGQPASDAPQEPQFSTWEDVINKINGRSNEGSSSGSGSGGGGSTAGAASGSGGGGVAETAYYSLLGVAPTATQAELKSAYRKLALQLHPDVSSAPDASERFAAVAAAYDVLSDPESRALYDRYGAEGMRGKSGASSGSGNASREWTEFKRHKRQNKHTQARDASTASYGSSVDEAWGSDPAGGAAAGAVVEYPLSQQQRDELQDGRTHGVGLLVGRNCDRGDAAKLPQQVLDLCEIEPLRQEEPGSTRWVPDELAPAAFPRLGGLRPIPVDAFDQRFDVWTITAPLSEGCGGPELPEEVIL</sequence>
<keyword evidence="4" id="KW-1185">Reference proteome</keyword>
<dbReference type="InterPro" id="IPR036869">
    <property type="entry name" value="J_dom_sf"/>
</dbReference>
<comment type="caution">
    <text evidence="3">The sequence shown here is derived from an EMBL/GenBank/DDBJ whole genome shotgun (WGS) entry which is preliminary data.</text>
</comment>
<evidence type="ECO:0000313" key="4">
    <source>
        <dbReference type="Proteomes" id="UP000239899"/>
    </source>
</evidence>
<reference evidence="3 4" key="1">
    <citation type="journal article" date="2018" name="Plant J.">
        <title>Genome sequences of Chlorella sorokiniana UTEX 1602 and Micractinium conductrix SAG 241.80: implications to maltose excretion by a green alga.</title>
        <authorList>
            <person name="Arriola M.B."/>
            <person name="Velmurugan N."/>
            <person name="Zhang Y."/>
            <person name="Plunkett M.H."/>
            <person name="Hondzo H."/>
            <person name="Barney B.M."/>
        </authorList>
    </citation>
    <scope>NUCLEOTIDE SEQUENCE [LARGE SCALE GENOMIC DNA]</scope>
    <source>
        <strain evidence="4">UTEX 1602</strain>
    </source>
</reference>
<protein>
    <submittedName>
        <fullName evidence="3">DnaJ-like protein subfamily B member 5-like</fullName>
    </submittedName>
</protein>
<dbReference type="GO" id="GO:0051082">
    <property type="term" value="F:unfolded protein binding"/>
    <property type="evidence" value="ECO:0007669"/>
    <property type="project" value="TreeGrafter"/>
</dbReference>
<dbReference type="Proteomes" id="UP000239899">
    <property type="component" value="Unassembled WGS sequence"/>
</dbReference>
<dbReference type="GO" id="GO:0005737">
    <property type="term" value="C:cytoplasm"/>
    <property type="evidence" value="ECO:0007669"/>
    <property type="project" value="TreeGrafter"/>
</dbReference>
<name>A0A2P6TYL2_CHLSO</name>
<dbReference type="Pfam" id="PF00226">
    <property type="entry name" value="DnaJ"/>
    <property type="match status" value="1"/>
</dbReference>
<dbReference type="AlphaFoldDB" id="A0A2P6TYL2"/>
<feature type="compositionally biased region" description="Gly residues" evidence="1">
    <location>
        <begin position="111"/>
        <end position="129"/>
    </location>
</feature>
<organism evidence="3 4">
    <name type="scientific">Chlorella sorokiniana</name>
    <name type="common">Freshwater green alga</name>
    <dbReference type="NCBI Taxonomy" id="3076"/>
    <lineage>
        <taxon>Eukaryota</taxon>
        <taxon>Viridiplantae</taxon>
        <taxon>Chlorophyta</taxon>
        <taxon>core chlorophytes</taxon>
        <taxon>Trebouxiophyceae</taxon>
        <taxon>Chlorellales</taxon>
        <taxon>Chlorellaceae</taxon>
        <taxon>Chlorella clade</taxon>
        <taxon>Chlorella</taxon>
    </lineage>
</organism>
<dbReference type="InterPro" id="IPR001623">
    <property type="entry name" value="DnaJ_domain"/>
</dbReference>
<evidence type="ECO:0000259" key="2">
    <source>
        <dbReference type="PROSITE" id="PS50076"/>
    </source>
</evidence>
<dbReference type="PANTHER" id="PTHR43096">
    <property type="entry name" value="DNAJ HOMOLOG 1, MITOCHONDRIAL-RELATED"/>
    <property type="match status" value="1"/>
</dbReference>
<evidence type="ECO:0000256" key="1">
    <source>
        <dbReference type="SAM" id="MobiDB-lite"/>
    </source>
</evidence>
<dbReference type="OrthoDB" id="10250354at2759"/>
<dbReference type="PROSITE" id="PS00636">
    <property type="entry name" value="DNAJ_1"/>
    <property type="match status" value="1"/>
</dbReference>
<dbReference type="Gene3D" id="1.10.287.110">
    <property type="entry name" value="DnaJ domain"/>
    <property type="match status" value="1"/>
</dbReference>
<dbReference type="STRING" id="3076.A0A2P6TYL2"/>